<keyword evidence="3 5" id="KW-0560">Oxidoreductase</keyword>
<name>A0A212JCE5_9FIRM</name>
<dbReference type="InterPro" id="IPR006139">
    <property type="entry name" value="D-isomer_2_OHA_DH_cat_dom"/>
</dbReference>
<protein>
    <submittedName>
        <fullName evidence="8">D-3-phosphoglycerate dehydrogenase (PGDH)</fullName>
    </submittedName>
</protein>
<proteinExistence type="inferred from homology"/>
<comment type="similarity">
    <text evidence="1 5">Belongs to the D-isomer specific 2-hydroxyacid dehydrogenase family.</text>
</comment>
<evidence type="ECO:0000256" key="1">
    <source>
        <dbReference type="ARBA" id="ARBA00005854"/>
    </source>
</evidence>
<dbReference type="PROSITE" id="PS00065">
    <property type="entry name" value="D_2_HYDROXYACID_DH_1"/>
    <property type="match status" value="1"/>
</dbReference>
<dbReference type="InterPro" id="IPR050857">
    <property type="entry name" value="D-2-hydroxyacid_DH"/>
</dbReference>
<evidence type="ECO:0000256" key="4">
    <source>
        <dbReference type="ARBA" id="ARBA00023027"/>
    </source>
</evidence>
<feature type="domain" description="D-isomer specific 2-hydroxyacid dehydrogenase catalytic" evidence="6">
    <location>
        <begin position="13"/>
        <end position="303"/>
    </location>
</feature>
<evidence type="ECO:0000313" key="8">
    <source>
        <dbReference type="EMBL" id="SBV97133.1"/>
    </source>
</evidence>
<organism evidence="8">
    <name type="scientific">uncultured Eubacteriales bacterium</name>
    <dbReference type="NCBI Taxonomy" id="172733"/>
    <lineage>
        <taxon>Bacteria</taxon>
        <taxon>Bacillati</taxon>
        <taxon>Bacillota</taxon>
        <taxon>Clostridia</taxon>
        <taxon>Eubacteriales</taxon>
        <taxon>environmental samples</taxon>
    </lineage>
</organism>
<dbReference type="Pfam" id="PF02826">
    <property type="entry name" value="2-Hacid_dh_C"/>
    <property type="match status" value="1"/>
</dbReference>
<evidence type="ECO:0000256" key="5">
    <source>
        <dbReference type="RuleBase" id="RU003719"/>
    </source>
</evidence>
<dbReference type="InterPro" id="IPR029752">
    <property type="entry name" value="D-isomer_DH_CS1"/>
</dbReference>
<dbReference type="SUPFAM" id="SSF52283">
    <property type="entry name" value="Formate/glycerate dehydrogenase catalytic domain-like"/>
    <property type="match status" value="1"/>
</dbReference>
<dbReference type="CDD" id="cd12172">
    <property type="entry name" value="PGDH_like_2"/>
    <property type="match status" value="1"/>
</dbReference>
<dbReference type="PANTHER" id="PTHR42789:SF1">
    <property type="entry name" value="D-ISOMER SPECIFIC 2-HYDROXYACID DEHYDROGENASE FAMILY PROTEIN (AFU_ORTHOLOGUE AFUA_6G10090)"/>
    <property type="match status" value="1"/>
</dbReference>
<dbReference type="InterPro" id="IPR006140">
    <property type="entry name" value="D-isomer_DH_NAD-bd"/>
</dbReference>
<evidence type="ECO:0000259" key="7">
    <source>
        <dbReference type="Pfam" id="PF02826"/>
    </source>
</evidence>
<evidence type="ECO:0000259" key="6">
    <source>
        <dbReference type="Pfam" id="PF00389"/>
    </source>
</evidence>
<evidence type="ECO:0000256" key="2">
    <source>
        <dbReference type="ARBA" id="ARBA00022605"/>
    </source>
</evidence>
<reference evidence="8" key="1">
    <citation type="submission" date="2016-04" db="EMBL/GenBank/DDBJ databases">
        <authorList>
            <person name="Evans L.H."/>
            <person name="Alamgir A."/>
            <person name="Owens N."/>
            <person name="Weber N.D."/>
            <person name="Virtaneva K."/>
            <person name="Barbian K."/>
            <person name="Babar A."/>
            <person name="Rosenke K."/>
        </authorList>
    </citation>
    <scope>NUCLEOTIDE SEQUENCE</scope>
    <source>
        <strain evidence="8">86</strain>
    </source>
</reference>
<dbReference type="EMBL" id="FLUN01000001">
    <property type="protein sequence ID" value="SBV97133.1"/>
    <property type="molecule type" value="Genomic_DNA"/>
</dbReference>
<feature type="domain" description="D-isomer specific 2-hydroxyacid dehydrogenase NAD-binding" evidence="7">
    <location>
        <begin position="113"/>
        <end position="283"/>
    </location>
</feature>
<accession>A0A212JCE5</accession>
<dbReference type="AlphaFoldDB" id="A0A212JCE5"/>
<dbReference type="GO" id="GO:0051287">
    <property type="term" value="F:NAD binding"/>
    <property type="evidence" value="ECO:0007669"/>
    <property type="project" value="InterPro"/>
</dbReference>
<dbReference type="Gene3D" id="3.40.50.720">
    <property type="entry name" value="NAD(P)-binding Rossmann-like Domain"/>
    <property type="match status" value="2"/>
</dbReference>
<gene>
    <name evidence="8" type="ORF">KL86CLO1_10870</name>
</gene>
<dbReference type="GO" id="GO:0016616">
    <property type="term" value="F:oxidoreductase activity, acting on the CH-OH group of donors, NAD or NADP as acceptor"/>
    <property type="evidence" value="ECO:0007669"/>
    <property type="project" value="InterPro"/>
</dbReference>
<dbReference type="InterPro" id="IPR036291">
    <property type="entry name" value="NAD(P)-bd_dom_sf"/>
</dbReference>
<dbReference type="Pfam" id="PF00389">
    <property type="entry name" value="2-Hacid_dh"/>
    <property type="match status" value="1"/>
</dbReference>
<sequence length="310" mass="34155">MRKVLVTANSFGKFSDEPTELLQENGFEVIFNPYGRKMEENEFIDAIADVDAVILSTEQVNKRVIDSARKLRIISRYGVGLDNIDLDYCKAKGVPVTITGSGNSNAVAEYAVTSMLAALKGLCYSANKAAAGTWAKTTGLDLDGRCVGVIGLGSIGRRVIQKLSGFDVKILGYDIFYDDEFCSRYKVEKGSLEEVFQKSDVITFHIPSISDKPLLDAQTFRTLKDDVVIVNTARASLIDYEALYENLKSKKVFAAALDVHECEPKFNEKLMGLDNVILTPHNAALSKEAIDKTSMLAVENILKEFGLLQQ</sequence>
<keyword evidence="2" id="KW-0028">Amino-acid biosynthesis</keyword>
<dbReference type="PANTHER" id="PTHR42789">
    <property type="entry name" value="D-ISOMER SPECIFIC 2-HYDROXYACID DEHYDROGENASE FAMILY PROTEIN (AFU_ORTHOLOGUE AFUA_6G10090)"/>
    <property type="match status" value="1"/>
</dbReference>
<dbReference type="GO" id="GO:0008652">
    <property type="term" value="P:amino acid biosynthetic process"/>
    <property type="evidence" value="ECO:0007669"/>
    <property type="project" value="UniProtKB-KW"/>
</dbReference>
<evidence type="ECO:0000256" key="3">
    <source>
        <dbReference type="ARBA" id="ARBA00023002"/>
    </source>
</evidence>
<dbReference type="SUPFAM" id="SSF51735">
    <property type="entry name" value="NAD(P)-binding Rossmann-fold domains"/>
    <property type="match status" value="1"/>
</dbReference>
<keyword evidence="4" id="KW-0520">NAD</keyword>